<evidence type="ECO:0000256" key="4">
    <source>
        <dbReference type="ARBA" id="ARBA00022475"/>
    </source>
</evidence>
<dbReference type="SUPFAM" id="SSF52540">
    <property type="entry name" value="P-loop containing nucleoside triphosphate hydrolases"/>
    <property type="match status" value="2"/>
</dbReference>
<dbReference type="GO" id="GO:0055085">
    <property type="term" value="P:transmembrane transport"/>
    <property type="evidence" value="ECO:0007669"/>
    <property type="project" value="UniProtKB-ARBA"/>
</dbReference>
<evidence type="ECO:0000256" key="5">
    <source>
        <dbReference type="ARBA" id="ARBA00022519"/>
    </source>
</evidence>
<comment type="similarity">
    <text evidence="2">Belongs to the ABC transporter superfamily.</text>
</comment>
<evidence type="ECO:0000259" key="9">
    <source>
        <dbReference type="PROSITE" id="PS50893"/>
    </source>
</evidence>
<evidence type="ECO:0000313" key="11">
    <source>
        <dbReference type="Proteomes" id="UP000244809"/>
    </source>
</evidence>
<dbReference type="PANTHER" id="PTHR43297:SF2">
    <property type="entry name" value="DIPEPTIDE TRANSPORT ATP-BINDING PROTEIN DPPD"/>
    <property type="match status" value="1"/>
</dbReference>
<dbReference type="InterPro" id="IPR027417">
    <property type="entry name" value="P-loop_NTPase"/>
</dbReference>
<dbReference type="SMART" id="SM00382">
    <property type="entry name" value="AAA"/>
    <property type="match status" value="2"/>
</dbReference>
<accession>A0AAD0NCL5</accession>
<dbReference type="AlphaFoldDB" id="A0AAD0NCL5"/>
<dbReference type="NCBIfam" id="NF007739">
    <property type="entry name" value="PRK10419.1"/>
    <property type="match status" value="2"/>
</dbReference>
<dbReference type="InterPro" id="IPR003439">
    <property type="entry name" value="ABC_transporter-like_ATP-bd"/>
</dbReference>
<evidence type="ECO:0000256" key="2">
    <source>
        <dbReference type="ARBA" id="ARBA00005417"/>
    </source>
</evidence>
<keyword evidence="6" id="KW-0547">Nucleotide-binding</keyword>
<dbReference type="RefSeq" id="WP_006478450.1">
    <property type="nucleotide sequence ID" value="NZ_CADEUB010000004.1"/>
</dbReference>
<dbReference type="FunFam" id="3.40.50.300:FF:000016">
    <property type="entry name" value="Oligopeptide ABC transporter ATP-binding component"/>
    <property type="match status" value="2"/>
</dbReference>
<dbReference type="GO" id="GO:0015833">
    <property type="term" value="P:peptide transport"/>
    <property type="evidence" value="ECO:0007669"/>
    <property type="project" value="InterPro"/>
</dbReference>
<evidence type="ECO:0000256" key="7">
    <source>
        <dbReference type="ARBA" id="ARBA00022840"/>
    </source>
</evidence>
<reference evidence="10 11" key="1">
    <citation type="submission" date="2017-04" db="EMBL/GenBank/DDBJ databases">
        <title>Complete genome sequence of Burkholderia cenocepacia PC184 Midwest clone.</title>
        <authorList>
            <person name="Mulks M.H."/>
            <person name="Cooper V.S."/>
        </authorList>
    </citation>
    <scope>NUCLEOTIDE SEQUENCE [LARGE SCALE GENOMIC DNA]</scope>
    <source>
        <strain evidence="10 11">PC184 Mulks</strain>
    </source>
</reference>
<dbReference type="Pfam" id="PF08352">
    <property type="entry name" value="oligo_HPY"/>
    <property type="match status" value="2"/>
</dbReference>
<evidence type="ECO:0000256" key="1">
    <source>
        <dbReference type="ARBA" id="ARBA00004417"/>
    </source>
</evidence>
<evidence type="ECO:0000313" key="10">
    <source>
        <dbReference type="EMBL" id="AWG32902.1"/>
    </source>
</evidence>
<sequence>MSESTISTQHEPLLSLERLHVRFGDTVAVDDVTLAIGRGERVALVGESGSGKSVTALSILRLLRDAEVTGAIRFAGQDLAARSEREMRGLRGSDIAMIFQEPMTALNPLYTIGVQIGETIVLHDGVSAVEARKRAIALLARTGIAEPEKRVDSYPHQLSGGQRQRAMIAMALACRPRLLLADEPTTALDVTIRAQIVDLLLELQREEAEKRGMAILLITHDLNLVRHFAQRVAVMEHGRLVESGPVEQIFAAPEHPYTQRLLNSRPQRTVTPVMPIAPVVLDARHVSVQFARKRPGFAGWFGTVPVTAVADVSVSVRQGETLGIVGESGSGKSTLAMALLGLQKTAGGEIEFQGRALSTYRGREQTALRSNMQVVFQDPFSSLSPRHTIERIVGEGLELHRPDMTPDARRAKSLAVLREVGLDRTVLQRYPHEFSGGQRQRIAIARALVLEPRILILDEPTSALDVSIQQQVLKLLANLQQKYNLGYVFISHDLEVIGAMAHRVAVMQDGAVVESGEVSDIFTRPSHPYTQKLLKAVWKA</sequence>
<comment type="subcellular location">
    <subcellularLocation>
        <location evidence="1">Cell inner membrane</location>
        <topology evidence="1">Peripheral membrane protein</topology>
    </subcellularLocation>
</comment>
<protein>
    <submittedName>
        <fullName evidence="10">ABC transporter ATP-binding protein</fullName>
    </submittedName>
</protein>
<keyword evidence="3" id="KW-0813">Transport</keyword>
<feature type="domain" description="ABC transporter" evidence="9">
    <location>
        <begin position="14"/>
        <end position="262"/>
    </location>
</feature>
<dbReference type="Gene3D" id="3.40.50.300">
    <property type="entry name" value="P-loop containing nucleotide triphosphate hydrolases"/>
    <property type="match status" value="2"/>
</dbReference>
<dbReference type="GO" id="GO:0005524">
    <property type="term" value="F:ATP binding"/>
    <property type="evidence" value="ECO:0007669"/>
    <property type="project" value="UniProtKB-KW"/>
</dbReference>
<dbReference type="InterPro" id="IPR013563">
    <property type="entry name" value="Oligopep_ABC_C"/>
</dbReference>
<keyword evidence="8" id="KW-0472">Membrane</keyword>
<dbReference type="PROSITE" id="PS50893">
    <property type="entry name" value="ABC_TRANSPORTER_2"/>
    <property type="match status" value="2"/>
</dbReference>
<dbReference type="PANTHER" id="PTHR43297">
    <property type="entry name" value="OLIGOPEPTIDE TRANSPORT ATP-BINDING PROTEIN APPD"/>
    <property type="match status" value="1"/>
</dbReference>
<evidence type="ECO:0000256" key="8">
    <source>
        <dbReference type="ARBA" id="ARBA00023136"/>
    </source>
</evidence>
<dbReference type="PROSITE" id="PS00211">
    <property type="entry name" value="ABC_TRANSPORTER_1"/>
    <property type="match status" value="2"/>
</dbReference>
<dbReference type="EMBL" id="CP021069">
    <property type="protein sequence ID" value="AWG32902.1"/>
    <property type="molecule type" value="Genomic_DNA"/>
</dbReference>
<dbReference type="GO" id="GO:0005886">
    <property type="term" value="C:plasma membrane"/>
    <property type="evidence" value="ECO:0007669"/>
    <property type="project" value="UniProtKB-SubCell"/>
</dbReference>
<dbReference type="Pfam" id="PF00005">
    <property type="entry name" value="ABC_tran"/>
    <property type="match status" value="2"/>
</dbReference>
<evidence type="ECO:0000256" key="3">
    <source>
        <dbReference type="ARBA" id="ARBA00022448"/>
    </source>
</evidence>
<dbReference type="NCBIfam" id="NF008453">
    <property type="entry name" value="PRK11308.1"/>
    <property type="match status" value="2"/>
</dbReference>
<keyword evidence="5" id="KW-0997">Cell inner membrane</keyword>
<proteinExistence type="inferred from homology"/>
<evidence type="ECO:0000256" key="6">
    <source>
        <dbReference type="ARBA" id="ARBA00022741"/>
    </source>
</evidence>
<dbReference type="InterPro" id="IPR050388">
    <property type="entry name" value="ABC_Ni/Peptide_Import"/>
</dbReference>
<name>A0AAD0NCL5_9BURK</name>
<dbReference type="InterPro" id="IPR003593">
    <property type="entry name" value="AAA+_ATPase"/>
</dbReference>
<dbReference type="Proteomes" id="UP000244809">
    <property type="component" value="Chromosome 3"/>
</dbReference>
<dbReference type="GO" id="GO:0016887">
    <property type="term" value="F:ATP hydrolysis activity"/>
    <property type="evidence" value="ECO:0007669"/>
    <property type="project" value="InterPro"/>
</dbReference>
<dbReference type="InterPro" id="IPR017871">
    <property type="entry name" value="ABC_transporter-like_CS"/>
</dbReference>
<keyword evidence="4" id="KW-1003">Cell membrane</keyword>
<organism evidence="10 11">
    <name type="scientific">Burkholderia cenocepacia</name>
    <dbReference type="NCBI Taxonomy" id="95486"/>
    <lineage>
        <taxon>Bacteria</taxon>
        <taxon>Pseudomonadati</taxon>
        <taxon>Pseudomonadota</taxon>
        <taxon>Betaproteobacteria</taxon>
        <taxon>Burkholderiales</taxon>
        <taxon>Burkholderiaceae</taxon>
        <taxon>Burkholderia</taxon>
        <taxon>Burkholderia cepacia complex</taxon>
    </lineage>
</organism>
<keyword evidence="7 10" id="KW-0067">ATP-binding</keyword>
<feature type="domain" description="ABC transporter" evidence="9">
    <location>
        <begin position="283"/>
        <end position="534"/>
    </location>
</feature>
<dbReference type="CDD" id="cd03257">
    <property type="entry name" value="ABC_NikE_OppD_transporters"/>
    <property type="match status" value="2"/>
</dbReference>
<gene>
    <name evidence="10" type="ORF">B9Z07_29995</name>
</gene>